<evidence type="ECO:0000313" key="4">
    <source>
        <dbReference type="Proteomes" id="UP000509383"/>
    </source>
</evidence>
<evidence type="ECO:0000313" key="3">
    <source>
        <dbReference type="EMBL" id="GJN55276.1"/>
    </source>
</evidence>
<keyword evidence="1" id="KW-0472">Membrane</keyword>
<evidence type="ECO:0000313" key="5">
    <source>
        <dbReference type="Proteomes" id="UP001054892"/>
    </source>
</evidence>
<proteinExistence type="predicted"/>
<evidence type="ECO:0008006" key="6">
    <source>
        <dbReference type="Google" id="ProtNLM"/>
    </source>
</evidence>
<dbReference type="EMBL" id="BQKM01000017">
    <property type="protein sequence ID" value="GJN55276.1"/>
    <property type="molecule type" value="Genomic_DNA"/>
</dbReference>
<dbReference type="AlphaFoldDB" id="A0A6J4E1J1"/>
<dbReference type="Pfam" id="PF01944">
    <property type="entry name" value="SpoIIM"/>
    <property type="match status" value="1"/>
</dbReference>
<dbReference type="EMBL" id="AP023189">
    <property type="protein sequence ID" value="BCG23239.1"/>
    <property type="molecule type" value="Genomic_DNA"/>
</dbReference>
<accession>A0A6J4E1J1</accession>
<feature type="transmembrane region" description="Helical" evidence="1">
    <location>
        <begin position="182"/>
        <end position="207"/>
    </location>
</feature>
<feature type="transmembrane region" description="Helical" evidence="1">
    <location>
        <begin position="104"/>
        <end position="123"/>
    </location>
</feature>
<dbReference type="PANTHER" id="PTHR35337">
    <property type="entry name" value="SLR1478 PROTEIN"/>
    <property type="match status" value="1"/>
</dbReference>
<keyword evidence="1" id="KW-1133">Transmembrane helix</keyword>
<dbReference type="KEGG" id="ptw:TUM18999_14300"/>
<gene>
    <name evidence="2" type="ORF">TUM18999_14300</name>
    <name evidence="3" type="ORF">TUM20286_50280</name>
</gene>
<keyword evidence="1" id="KW-0812">Transmembrane</keyword>
<organism evidence="2 4">
    <name type="scientific">Pseudomonas tohonis</name>
    <dbReference type="NCBI Taxonomy" id="2725477"/>
    <lineage>
        <taxon>Bacteria</taxon>
        <taxon>Pseudomonadati</taxon>
        <taxon>Pseudomonadota</taxon>
        <taxon>Gammaproteobacteria</taxon>
        <taxon>Pseudomonadales</taxon>
        <taxon>Pseudomonadaceae</taxon>
        <taxon>Pseudomonas</taxon>
    </lineage>
</organism>
<dbReference type="PANTHER" id="PTHR35337:SF1">
    <property type="entry name" value="SLR1478 PROTEIN"/>
    <property type="match status" value="1"/>
</dbReference>
<feature type="transmembrane region" description="Helical" evidence="1">
    <location>
        <begin position="300"/>
        <end position="318"/>
    </location>
</feature>
<feature type="transmembrane region" description="Helical" evidence="1">
    <location>
        <begin position="270"/>
        <end position="288"/>
    </location>
</feature>
<name>A0A6J4E1J1_9PSED</name>
<dbReference type="RefSeq" id="WP_173178744.1">
    <property type="nucleotide sequence ID" value="NZ_AP023189.1"/>
</dbReference>
<dbReference type="Proteomes" id="UP000509383">
    <property type="component" value="Chromosome"/>
</dbReference>
<sequence>MKQSLFERRHQADWERFGAQLDALERGKADAKSCEGFAADYRHLCQQLALAQERGYSSHLIDQLQQLAMRGHQQFYRHRSHLGAQILGFVLGGFPRLVREQWRSVLIASLLFYVSLGVMGVLVHQFPDLVYSVVPPDQVAEMESMYEPDAHRIGASERDSGDDWMMFGHYIMNNIGIAFQTYASGLLFGLGSLFFLFFNGLMIGAVAGHLTEVGYGETFWSFVIGHGAFELTAITFAGAAGLQLGWSLLAPGRMTRAESLRLAATHSVKLIAGAMLMLLIAAFIEAYWSSMTFTTPKVKYIVGAGLWLMVGSYFCFAGRSRHAPD</sequence>
<protein>
    <recommendedName>
        <fullName evidence="6">Stage II sporulation protein M</fullName>
    </recommendedName>
</protein>
<reference evidence="2 4" key="1">
    <citation type="submission" date="2020-05" db="EMBL/GenBank/DDBJ databases">
        <title>Characterization of novel class B3 metallo-beta-lactamase from novel Pseudomonas species.</title>
        <authorList>
            <person name="Yamada K."/>
            <person name="Aoki K."/>
            <person name="Ishii Y."/>
        </authorList>
    </citation>
    <scope>NUCLEOTIDE SEQUENCE [LARGE SCALE GENOMIC DNA]</scope>
    <source>
        <strain evidence="2 4">TUM18999</strain>
        <strain evidence="3 5">TUM20286</strain>
    </source>
</reference>
<evidence type="ECO:0000256" key="1">
    <source>
        <dbReference type="SAM" id="Phobius"/>
    </source>
</evidence>
<dbReference type="Proteomes" id="UP001054892">
    <property type="component" value="Unassembled WGS sequence"/>
</dbReference>
<evidence type="ECO:0000313" key="2">
    <source>
        <dbReference type="EMBL" id="BCG23239.1"/>
    </source>
</evidence>
<keyword evidence="5" id="KW-1185">Reference proteome</keyword>
<dbReference type="InterPro" id="IPR002798">
    <property type="entry name" value="SpoIIM-like"/>
</dbReference>
<feature type="transmembrane region" description="Helical" evidence="1">
    <location>
        <begin position="219"/>
        <end position="249"/>
    </location>
</feature>